<evidence type="ECO:0000256" key="1">
    <source>
        <dbReference type="ARBA" id="ARBA00001946"/>
    </source>
</evidence>
<keyword evidence="5" id="KW-0472">Membrane</keyword>
<dbReference type="GO" id="GO:0043709">
    <property type="term" value="P:cell adhesion involved in single-species biofilm formation"/>
    <property type="evidence" value="ECO:0007669"/>
    <property type="project" value="TreeGrafter"/>
</dbReference>
<feature type="transmembrane region" description="Helical" evidence="5">
    <location>
        <begin position="12"/>
        <end position="32"/>
    </location>
</feature>
<dbReference type="Gene3D" id="3.30.70.270">
    <property type="match status" value="1"/>
</dbReference>
<dbReference type="InterPro" id="IPR035965">
    <property type="entry name" value="PAS-like_dom_sf"/>
</dbReference>
<name>A0A433LBA3_9GAMM</name>
<dbReference type="GO" id="GO:0005886">
    <property type="term" value="C:plasma membrane"/>
    <property type="evidence" value="ECO:0007669"/>
    <property type="project" value="TreeGrafter"/>
</dbReference>
<evidence type="ECO:0000256" key="3">
    <source>
        <dbReference type="ARBA" id="ARBA00034247"/>
    </source>
</evidence>
<dbReference type="CDD" id="cd12914">
    <property type="entry name" value="PDC1_DGC_like"/>
    <property type="match status" value="1"/>
</dbReference>
<dbReference type="SUPFAM" id="SSF55785">
    <property type="entry name" value="PYP-like sensor domain (PAS domain)"/>
    <property type="match status" value="1"/>
</dbReference>
<dbReference type="Proteomes" id="UP000286912">
    <property type="component" value="Unassembled WGS sequence"/>
</dbReference>
<keyword evidence="5" id="KW-0812">Transmembrane</keyword>
<evidence type="ECO:0000259" key="6">
    <source>
        <dbReference type="PROSITE" id="PS50113"/>
    </source>
</evidence>
<dbReference type="PROSITE" id="PS50887">
    <property type="entry name" value="GGDEF"/>
    <property type="match status" value="1"/>
</dbReference>
<dbReference type="GO" id="GO:0052621">
    <property type="term" value="F:diguanylate cyclase activity"/>
    <property type="evidence" value="ECO:0007669"/>
    <property type="project" value="UniProtKB-EC"/>
</dbReference>
<feature type="transmembrane region" description="Helical" evidence="5">
    <location>
        <begin position="291"/>
        <end position="309"/>
    </location>
</feature>
<evidence type="ECO:0000313" key="9">
    <source>
        <dbReference type="Proteomes" id="UP000286912"/>
    </source>
</evidence>
<dbReference type="InterPro" id="IPR050469">
    <property type="entry name" value="Diguanylate_Cyclase"/>
</dbReference>
<proteinExistence type="predicted"/>
<feature type="domain" description="GGDEF" evidence="7">
    <location>
        <begin position="478"/>
        <end position="615"/>
    </location>
</feature>
<reference evidence="8 9" key="1">
    <citation type="submission" date="2018-12" db="EMBL/GenBank/DDBJ databases">
        <title>three novel Halomonas strain isolated from plants.</title>
        <authorList>
            <person name="Sun C."/>
        </authorList>
    </citation>
    <scope>NUCLEOTIDE SEQUENCE [LARGE SCALE GENOMIC DNA]</scope>
    <source>
        <strain evidence="8 9">RC</strain>
    </source>
</reference>
<dbReference type="InterPro" id="IPR000700">
    <property type="entry name" value="PAS-assoc_C"/>
</dbReference>
<sequence length="623" mass="69462">MLTIILRSFSPRRLVISLGTLGVLALGGLLILDNCYEYESRLANLHESLNAQTTLLAEHAQLSLAAAETVLIQVQEDMLDRGLDTLAADPAYLQSLRKLLARTPQLTSLIIVDSLGQVRLSSVESSALIDVGVSDRDYFQAHASGMYQYVGEPIIGRSSGRPLLPVSIRMGGRHGEFQGVIMASLNIDYFEAFYSNVRKDSYLRLGMFRNDGTLLTLVPPFVHYQTEASKAALAAELGDYKVRTWLNASPLDGVTKYTSFRRLNGYPVVVTASYDYGSFMQGLYPTFMRNALVFILLTSGTVVMVRFINRAMHTADKARKGELRIARLSQAIAHHLPNGHVVVFDQELRIVFAEGQFSRLHPVFSEEDAQGRQLCEFFPQVICTQLELMAQQALAGDESEAEVTWGLYELRVFSVPLRDDNDEISSGLFLTQDITELKETQRSLERLSATDGLLGIANRREFERVLGEEWRRALRRQQPISLLMVDVDYFKRYNDTYGHPEGDHCLQQVADLLRNIVQRPGDLVARYGGEEMAILLPDTPRAGALYVAQQLHARLAERNLPFANSPGASHVTVSIGVATHVPASQEERSTLVSMADEALYRAKQQGRNRTATPPRELWAVAAD</sequence>
<dbReference type="InterPro" id="IPR000160">
    <property type="entry name" value="GGDEF_dom"/>
</dbReference>
<gene>
    <name evidence="8" type="ORF">ELY37_08200</name>
</gene>
<dbReference type="EC" id="2.7.7.65" evidence="2"/>
<dbReference type="Pfam" id="PF08448">
    <property type="entry name" value="PAS_4"/>
    <property type="match status" value="1"/>
</dbReference>
<dbReference type="InterPro" id="IPR013656">
    <property type="entry name" value="PAS_4"/>
</dbReference>
<dbReference type="PROSITE" id="PS50113">
    <property type="entry name" value="PAC"/>
    <property type="match status" value="1"/>
</dbReference>
<dbReference type="NCBIfam" id="TIGR00254">
    <property type="entry name" value="GGDEF"/>
    <property type="match status" value="1"/>
</dbReference>
<evidence type="ECO:0000256" key="2">
    <source>
        <dbReference type="ARBA" id="ARBA00012528"/>
    </source>
</evidence>
<dbReference type="Gene3D" id="3.30.450.20">
    <property type="entry name" value="PAS domain"/>
    <property type="match status" value="3"/>
</dbReference>
<protein>
    <recommendedName>
        <fullName evidence="2">diguanylate cyclase</fullName>
        <ecNumber evidence="2">2.7.7.65</ecNumber>
    </recommendedName>
</protein>
<dbReference type="OrthoDB" id="73375at2"/>
<dbReference type="PANTHER" id="PTHR45138:SF9">
    <property type="entry name" value="DIGUANYLATE CYCLASE DGCM-RELATED"/>
    <property type="match status" value="1"/>
</dbReference>
<organism evidence="8 9">
    <name type="scientific">Vreelandella populi</name>
    <dbReference type="NCBI Taxonomy" id="2498858"/>
    <lineage>
        <taxon>Bacteria</taxon>
        <taxon>Pseudomonadati</taxon>
        <taxon>Pseudomonadota</taxon>
        <taxon>Gammaproteobacteria</taxon>
        <taxon>Oceanospirillales</taxon>
        <taxon>Halomonadaceae</taxon>
        <taxon>Vreelandella</taxon>
    </lineage>
</organism>
<dbReference type="InterPro" id="IPR043128">
    <property type="entry name" value="Rev_trsase/Diguanyl_cyclase"/>
</dbReference>
<dbReference type="CDD" id="cd01949">
    <property type="entry name" value="GGDEF"/>
    <property type="match status" value="1"/>
</dbReference>
<dbReference type="InterPro" id="IPR029787">
    <property type="entry name" value="Nucleotide_cyclase"/>
</dbReference>
<accession>A0A433LBA3</accession>
<dbReference type="SUPFAM" id="SSF55073">
    <property type="entry name" value="Nucleotide cyclase"/>
    <property type="match status" value="1"/>
</dbReference>
<comment type="catalytic activity">
    <reaction evidence="3">
        <text>2 GTP = 3',3'-c-di-GMP + 2 diphosphate</text>
        <dbReference type="Rhea" id="RHEA:24898"/>
        <dbReference type="ChEBI" id="CHEBI:33019"/>
        <dbReference type="ChEBI" id="CHEBI:37565"/>
        <dbReference type="ChEBI" id="CHEBI:58805"/>
        <dbReference type="EC" id="2.7.7.65"/>
    </reaction>
</comment>
<dbReference type="EMBL" id="RZHD01000005">
    <property type="protein sequence ID" value="RUR45974.1"/>
    <property type="molecule type" value="Genomic_DNA"/>
</dbReference>
<dbReference type="FunFam" id="3.30.70.270:FF:000001">
    <property type="entry name" value="Diguanylate cyclase domain protein"/>
    <property type="match status" value="1"/>
</dbReference>
<dbReference type="Pfam" id="PF22588">
    <property type="entry name" value="dCache_1_like"/>
    <property type="match status" value="1"/>
</dbReference>
<keyword evidence="9" id="KW-1185">Reference proteome</keyword>
<feature type="region of interest" description="Disordered" evidence="4">
    <location>
        <begin position="604"/>
        <end position="623"/>
    </location>
</feature>
<dbReference type="CDD" id="cd12915">
    <property type="entry name" value="PDC2_DGC_like"/>
    <property type="match status" value="1"/>
</dbReference>
<dbReference type="InterPro" id="IPR054327">
    <property type="entry name" value="His-kinase-like_sensor"/>
</dbReference>
<dbReference type="SMART" id="SM00267">
    <property type="entry name" value="GGDEF"/>
    <property type="match status" value="1"/>
</dbReference>
<evidence type="ECO:0000256" key="5">
    <source>
        <dbReference type="SAM" id="Phobius"/>
    </source>
</evidence>
<evidence type="ECO:0000259" key="7">
    <source>
        <dbReference type="PROSITE" id="PS50887"/>
    </source>
</evidence>
<comment type="caution">
    <text evidence="8">The sequence shown here is derived from an EMBL/GenBank/DDBJ whole genome shotgun (WGS) entry which is preliminary data.</text>
</comment>
<dbReference type="PANTHER" id="PTHR45138">
    <property type="entry name" value="REGULATORY COMPONENTS OF SENSORY TRANSDUCTION SYSTEM"/>
    <property type="match status" value="1"/>
</dbReference>
<comment type="cofactor">
    <cofactor evidence="1">
        <name>Mg(2+)</name>
        <dbReference type="ChEBI" id="CHEBI:18420"/>
    </cofactor>
</comment>
<keyword evidence="5" id="KW-1133">Transmembrane helix</keyword>
<evidence type="ECO:0000313" key="8">
    <source>
        <dbReference type="EMBL" id="RUR45974.1"/>
    </source>
</evidence>
<dbReference type="GO" id="GO:1902201">
    <property type="term" value="P:negative regulation of bacterial-type flagellum-dependent cell motility"/>
    <property type="evidence" value="ECO:0007669"/>
    <property type="project" value="TreeGrafter"/>
</dbReference>
<dbReference type="AlphaFoldDB" id="A0A433LBA3"/>
<dbReference type="Pfam" id="PF00990">
    <property type="entry name" value="GGDEF"/>
    <property type="match status" value="1"/>
</dbReference>
<evidence type="ECO:0000256" key="4">
    <source>
        <dbReference type="SAM" id="MobiDB-lite"/>
    </source>
</evidence>
<feature type="domain" description="PAC" evidence="6">
    <location>
        <begin position="384"/>
        <end position="446"/>
    </location>
</feature>